<protein>
    <recommendedName>
        <fullName evidence="1">Metallo-beta-lactamase domain-containing protein</fullName>
    </recommendedName>
</protein>
<dbReference type="Gene3D" id="3.60.15.10">
    <property type="entry name" value="Ribonuclease Z/Hydroxyacylglutathione hydrolase-like"/>
    <property type="match status" value="1"/>
</dbReference>
<evidence type="ECO:0000313" key="2">
    <source>
        <dbReference type="EMBL" id="CAE0283483.1"/>
    </source>
</evidence>
<feature type="domain" description="Metallo-beta-lactamase" evidence="1">
    <location>
        <begin position="17"/>
        <end position="102"/>
    </location>
</feature>
<evidence type="ECO:0000259" key="1">
    <source>
        <dbReference type="Pfam" id="PF00753"/>
    </source>
</evidence>
<dbReference type="AlphaFoldDB" id="A0A7S3M5U0"/>
<reference evidence="2" key="1">
    <citation type="submission" date="2021-01" db="EMBL/GenBank/DDBJ databases">
        <authorList>
            <person name="Corre E."/>
            <person name="Pelletier E."/>
            <person name="Niang G."/>
            <person name="Scheremetjew M."/>
            <person name="Finn R."/>
            <person name="Kale V."/>
            <person name="Holt S."/>
            <person name="Cochrane G."/>
            <person name="Meng A."/>
            <person name="Brown T."/>
            <person name="Cohen L."/>
        </authorList>
    </citation>
    <scope>NUCLEOTIDE SEQUENCE</scope>
    <source>
        <strain evidence="2">CCAP 955/1</strain>
    </source>
</reference>
<dbReference type="InterPro" id="IPR051682">
    <property type="entry name" value="Mito_Persulfide_Diox"/>
</dbReference>
<dbReference type="PANTHER" id="PTHR43084">
    <property type="entry name" value="PERSULFIDE DIOXYGENASE ETHE1"/>
    <property type="match status" value="1"/>
</dbReference>
<name>A0A7S3M5U0_9STRA</name>
<sequence length="158" mass="17228">MPEVRTVIAEASGAKADVHVRDGDQVKFGKLALEAIATPGHTDGCITWLLQGAPSRVFTGDTLLIRGCGRTDFQLGNAGSLYDNVHSKIFTLPGETLVYPGHDYKGRNVSTVDEEKRFNTRLSESREGFIKFMSELNLPYPKQIDAAVPANMVCGTQD</sequence>
<dbReference type="SUPFAM" id="SSF56281">
    <property type="entry name" value="Metallo-hydrolase/oxidoreductase"/>
    <property type="match status" value="1"/>
</dbReference>
<dbReference type="Pfam" id="PF00753">
    <property type="entry name" value="Lactamase_B"/>
    <property type="match status" value="1"/>
</dbReference>
<dbReference type="InterPro" id="IPR001279">
    <property type="entry name" value="Metallo-B-lactamas"/>
</dbReference>
<dbReference type="PANTHER" id="PTHR43084:SF1">
    <property type="entry name" value="PERSULFIDE DIOXYGENASE ETHE1, MITOCHONDRIAL"/>
    <property type="match status" value="1"/>
</dbReference>
<dbReference type="EMBL" id="HBIC01024919">
    <property type="protein sequence ID" value="CAE0283483.1"/>
    <property type="molecule type" value="Transcribed_RNA"/>
</dbReference>
<proteinExistence type="predicted"/>
<organism evidence="2">
    <name type="scientific">Spumella elongata</name>
    <dbReference type="NCBI Taxonomy" id="89044"/>
    <lineage>
        <taxon>Eukaryota</taxon>
        <taxon>Sar</taxon>
        <taxon>Stramenopiles</taxon>
        <taxon>Ochrophyta</taxon>
        <taxon>Chrysophyceae</taxon>
        <taxon>Chromulinales</taxon>
        <taxon>Chromulinaceae</taxon>
        <taxon>Spumella</taxon>
    </lineage>
</organism>
<accession>A0A7S3M5U0</accession>
<dbReference type="GO" id="GO:0070813">
    <property type="term" value="P:hydrogen sulfide metabolic process"/>
    <property type="evidence" value="ECO:0007669"/>
    <property type="project" value="TreeGrafter"/>
</dbReference>
<dbReference type="GO" id="GO:0050313">
    <property type="term" value="F:sulfur dioxygenase activity"/>
    <property type="evidence" value="ECO:0007669"/>
    <property type="project" value="TreeGrafter"/>
</dbReference>
<dbReference type="GO" id="GO:0005739">
    <property type="term" value="C:mitochondrion"/>
    <property type="evidence" value="ECO:0007669"/>
    <property type="project" value="TreeGrafter"/>
</dbReference>
<dbReference type="GO" id="GO:0006749">
    <property type="term" value="P:glutathione metabolic process"/>
    <property type="evidence" value="ECO:0007669"/>
    <property type="project" value="TreeGrafter"/>
</dbReference>
<gene>
    <name evidence="2" type="ORF">SELO1098_LOCUS12317</name>
</gene>
<dbReference type="InterPro" id="IPR036866">
    <property type="entry name" value="RibonucZ/Hydroxyglut_hydro"/>
</dbReference>